<dbReference type="InterPro" id="IPR036736">
    <property type="entry name" value="ACP-like_sf"/>
</dbReference>
<dbReference type="Gene3D" id="1.10.1200.10">
    <property type="entry name" value="ACP-like"/>
    <property type="match status" value="1"/>
</dbReference>
<dbReference type="Pfam" id="PF00550">
    <property type="entry name" value="PP-binding"/>
    <property type="match status" value="1"/>
</dbReference>
<dbReference type="InterPro" id="IPR009081">
    <property type="entry name" value="PP-bd_ACP"/>
</dbReference>
<sequence length="106" mass="11729">MNGGTNVSMDMGTGTDVLAEVVRMLVDVVGEDFLLELEVGPDTTFNEDLALESIEFVVLAERLRRHYGERVDLPAFIAGMDLDQIMRMTVGDLVRHIESRLHPAGV</sequence>
<dbReference type="Proteomes" id="UP001501509">
    <property type="component" value="Unassembled WGS sequence"/>
</dbReference>
<gene>
    <name evidence="2" type="ORF">GCM10010411_17450</name>
</gene>
<evidence type="ECO:0000259" key="1">
    <source>
        <dbReference type="PROSITE" id="PS50075"/>
    </source>
</evidence>
<keyword evidence="3" id="KW-1185">Reference proteome</keyword>
<organism evidence="2 3">
    <name type="scientific">Actinomadura fulvescens</name>
    <dbReference type="NCBI Taxonomy" id="46160"/>
    <lineage>
        <taxon>Bacteria</taxon>
        <taxon>Bacillati</taxon>
        <taxon>Actinomycetota</taxon>
        <taxon>Actinomycetes</taxon>
        <taxon>Streptosporangiales</taxon>
        <taxon>Thermomonosporaceae</taxon>
        <taxon>Actinomadura</taxon>
    </lineage>
</organism>
<name>A0ABN3PIT8_9ACTN</name>
<protein>
    <submittedName>
        <fullName evidence="2">Phosphopantetheine-binding protein</fullName>
    </submittedName>
</protein>
<proteinExistence type="predicted"/>
<dbReference type="PROSITE" id="PS50075">
    <property type="entry name" value="CARRIER"/>
    <property type="match status" value="1"/>
</dbReference>
<comment type="caution">
    <text evidence="2">The sequence shown here is derived from an EMBL/GenBank/DDBJ whole genome shotgun (WGS) entry which is preliminary data.</text>
</comment>
<evidence type="ECO:0000313" key="3">
    <source>
        <dbReference type="Proteomes" id="UP001501509"/>
    </source>
</evidence>
<reference evidence="2 3" key="1">
    <citation type="journal article" date="2019" name="Int. J. Syst. Evol. Microbiol.">
        <title>The Global Catalogue of Microorganisms (GCM) 10K type strain sequencing project: providing services to taxonomists for standard genome sequencing and annotation.</title>
        <authorList>
            <consortium name="The Broad Institute Genomics Platform"/>
            <consortium name="The Broad Institute Genome Sequencing Center for Infectious Disease"/>
            <person name="Wu L."/>
            <person name="Ma J."/>
        </authorList>
    </citation>
    <scope>NUCLEOTIDE SEQUENCE [LARGE SCALE GENOMIC DNA]</scope>
    <source>
        <strain evidence="2 3">JCM 6833</strain>
    </source>
</reference>
<evidence type="ECO:0000313" key="2">
    <source>
        <dbReference type="EMBL" id="GAA2585224.1"/>
    </source>
</evidence>
<feature type="domain" description="Carrier" evidence="1">
    <location>
        <begin position="16"/>
        <end position="101"/>
    </location>
</feature>
<dbReference type="RefSeq" id="WP_344539439.1">
    <property type="nucleotide sequence ID" value="NZ_BAAATD010000002.1"/>
</dbReference>
<dbReference type="EMBL" id="BAAATD010000002">
    <property type="protein sequence ID" value="GAA2585224.1"/>
    <property type="molecule type" value="Genomic_DNA"/>
</dbReference>
<accession>A0ABN3PIT8</accession>
<dbReference type="SUPFAM" id="SSF47336">
    <property type="entry name" value="ACP-like"/>
    <property type="match status" value="1"/>
</dbReference>